<protein>
    <submittedName>
        <fullName evidence="1">Uncharacterized protein</fullName>
    </submittedName>
</protein>
<evidence type="ECO:0000313" key="2">
    <source>
        <dbReference type="Proteomes" id="UP001596103"/>
    </source>
</evidence>
<comment type="caution">
    <text evidence="1">The sequence shown here is derived from an EMBL/GenBank/DDBJ whole genome shotgun (WGS) entry which is preliminary data.</text>
</comment>
<gene>
    <name evidence="1" type="ORF">ACFPTO_02120</name>
</gene>
<accession>A0ABW0J3K3</accession>
<sequence>MVIGMASEAIAAWLEKISKLPPDQRKAATAVLLRLLNARAARRVS</sequence>
<name>A0ABW0J3K3_9BURK</name>
<evidence type="ECO:0000313" key="1">
    <source>
        <dbReference type="EMBL" id="MFC5427613.1"/>
    </source>
</evidence>
<dbReference type="RefSeq" id="WP_377709138.1">
    <property type="nucleotide sequence ID" value="NZ_JBHSMP010000006.1"/>
</dbReference>
<reference evidence="2" key="1">
    <citation type="journal article" date="2019" name="Int. J. Syst. Evol. Microbiol.">
        <title>The Global Catalogue of Microorganisms (GCM) 10K type strain sequencing project: providing services to taxonomists for standard genome sequencing and annotation.</title>
        <authorList>
            <consortium name="The Broad Institute Genomics Platform"/>
            <consortium name="The Broad Institute Genome Sequencing Center for Infectious Disease"/>
            <person name="Wu L."/>
            <person name="Ma J."/>
        </authorList>
    </citation>
    <scope>NUCLEOTIDE SEQUENCE [LARGE SCALE GENOMIC DNA]</scope>
    <source>
        <strain evidence="2">CCUG 56042</strain>
    </source>
</reference>
<keyword evidence="2" id="KW-1185">Reference proteome</keyword>
<dbReference type="Proteomes" id="UP001596103">
    <property type="component" value="Unassembled WGS sequence"/>
</dbReference>
<organism evidence="1 2">
    <name type="scientific">Paraburkholderia denitrificans</name>
    <dbReference type="NCBI Taxonomy" id="694025"/>
    <lineage>
        <taxon>Bacteria</taxon>
        <taxon>Pseudomonadati</taxon>
        <taxon>Pseudomonadota</taxon>
        <taxon>Betaproteobacteria</taxon>
        <taxon>Burkholderiales</taxon>
        <taxon>Burkholderiaceae</taxon>
        <taxon>Paraburkholderia</taxon>
    </lineage>
</organism>
<proteinExistence type="predicted"/>
<dbReference type="EMBL" id="JBHSMP010000006">
    <property type="protein sequence ID" value="MFC5427613.1"/>
    <property type="molecule type" value="Genomic_DNA"/>
</dbReference>